<evidence type="ECO:0000313" key="1">
    <source>
        <dbReference type="EMBL" id="OEV21351.1"/>
    </source>
</evidence>
<dbReference type="PATRIC" id="fig|518642.7.peg.3768"/>
<proteinExistence type="predicted"/>
<reference evidence="1 2" key="1">
    <citation type="journal article" date="2016" name="Front. Microbiol.">
        <title>Comparative Genomics Analysis of Streptomyces Species Reveals Their Adaptation to the Marine Environment and Their Diversity at the Genomic Level.</title>
        <authorList>
            <person name="Tian X."/>
            <person name="Zhang Z."/>
            <person name="Yang T."/>
            <person name="Chen M."/>
            <person name="Li J."/>
            <person name="Chen F."/>
            <person name="Yang J."/>
            <person name="Li W."/>
            <person name="Zhang B."/>
            <person name="Zhang Z."/>
            <person name="Wu J."/>
            <person name="Zhang C."/>
            <person name="Long L."/>
            <person name="Xiao J."/>
        </authorList>
    </citation>
    <scope>NUCLEOTIDE SEQUENCE [LARGE SCALE GENOMIC DNA]</scope>
    <source>
        <strain evidence="1 2">SCSIO M10372</strain>
    </source>
</reference>
<sequence length="164" mass="18090">MGRISDTDRSRNEEAIRAAMDRLLRGDLPPGGRCDLKTLAAEAGVTRTGFYPKKGRDGSVREGPYQHLGDEFVRRLAALRDAGEMPDSRDAQIERLKAQNAELKDRVAARDTVIEELTAFKKLVLSRLAAQQEEITRLRNPDPAPPARLTAVSRNHGDVIGTCS</sequence>
<gene>
    <name evidence="1" type="ORF">AN221_07315</name>
</gene>
<organism evidence="1 2">
    <name type="scientific">Streptomyces nanshensis</name>
    <dbReference type="NCBI Taxonomy" id="518642"/>
    <lineage>
        <taxon>Bacteria</taxon>
        <taxon>Bacillati</taxon>
        <taxon>Actinomycetota</taxon>
        <taxon>Actinomycetes</taxon>
        <taxon>Kitasatosporales</taxon>
        <taxon>Streptomycetaceae</taxon>
        <taxon>Streptomyces</taxon>
    </lineage>
</organism>
<protein>
    <submittedName>
        <fullName evidence="1">Uncharacterized protein</fullName>
    </submittedName>
</protein>
<dbReference type="EMBL" id="LJGZ01000011">
    <property type="protein sequence ID" value="OEV21351.1"/>
    <property type="molecule type" value="Genomic_DNA"/>
</dbReference>
<name>A0A1E7LYS6_9ACTN</name>
<dbReference type="AlphaFoldDB" id="A0A1E7LYS6"/>
<dbReference type="RefSeq" id="WP_070200336.1">
    <property type="nucleotide sequence ID" value="NZ_LJGZ01000011.1"/>
</dbReference>
<dbReference type="Proteomes" id="UP000175971">
    <property type="component" value="Unassembled WGS sequence"/>
</dbReference>
<evidence type="ECO:0000313" key="2">
    <source>
        <dbReference type="Proteomes" id="UP000175971"/>
    </source>
</evidence>
<comment type="caution">
    <text evidence="1">The sequence shown here is derived from an EMBL/GenBank/DDBJ whole genome shotgun (WGS) entry which is preliminary data.</text>
</comment>
<keyword evidence="2" id="KW-1185">Reference proteome</keyword>
<dbReference type="OrthoDB" id="4550235at2"/>
<accession>A0A1E7LYS6</accession>